<protein>
    <recommendedName>
        <fullName evidence="1">DUF8040 domain-containing protein</fullName>
    </recommendedName>
</protein>
<dbReference type="PANTHER" id="PTHR22930">
    <property type="match status" value="1"/>
</dbReference>
<reference evidence="2 3" key="1">
    <citation type="submission" date="2020-10" db="EMBL/GenBank/DDBJ databases">
        <authorList>
            <person name="Sedaghatjoo S."/>
        </authorList>
    </citation>
    <scope>NUCLEOTIDE SEQUENCE [LARGE SCALE GENOMIC DNA]</scope>
    <source>
        <strain evidence="2 3">LLFL</strain>
    </source>
</reference>
<dbReference type="Proteomes" id="UP000836404">
    <property type="component" value="Unassembled WGS sequence"/>
</dbReference>
<dbReference type="AlphaFoldDB" id="A0A9N8M0I8"/>
<feature type="non-terminal residue" evidence="2">
    <location>
        <position position="1"/>
    </location>
</feature>
<gene>
    <name evidence="2" type="ORF">JKILLFL_G9809</name>
</gene>
<keyword evidence="3" id="KW-1185">Reference proteome</keyword>
<dbReference type="InterPro" id="IPR058353">
    <property type="entry name" value="DUF8040"/>
</dbReference>
<evidence type="ECO:0000313" key="3">
    <source>
        <dbReference type="Proteomes" id="UP000836404"/>
    </source>
</evidence>
<proteinExistence type="predicted"/>
<comment type="caution">
    <text evidence="2">The sequence shown here is derived from an EMBL/GenBank/DDBJ whole genome shotgun (WGS) entry which is preliminary data.</text>
</comment>
<dbReference type="Pfam" id="PF26138">
    <property type="entry name" value="DUF8040"/>
    <property type="match status" value="1"/>
</dbReference>
<name>A0A9N8M0I8_9BASI</name>
<evidence type="ECO:0000313" key="2">
    <source>
        <dbReference type="EMBL" id="CAD6935088.1"/>
    </source>
</evidence>
<organism evidence="2 3">
    <name type="scientific">Tilletia laevis</name>
    <dbReference type="NCBI Taxonomy" id="157183"/>
    <lineage>
        <taxon>Eukaryota</taxon>
        <taxon>Fungi</taxon>
        <taxon>Dikarya</taxon>
        <taxon>Basidiomycota</taxon>
        <taxon>Ustilaginomycotina</taxon>
        <taxon>Exobasidiomycetes</taxon>
        <taxon>Tilletiales</taxon>
        <taxon>Tilletiaceae</taxon>
        <taxon>Tilletia</taxon>
    </lineage>
</organism>
<accession>A0A9N8M0I8</accession>
<feature type="domain" description="DUF8040" evidence="1">
    <location>
        <begin position="1"/>
        <end position="74"/>
    </location>
</feature>
<dbReference type="EMBL" id="CAJHJF010003422">
    <property type="protein sequence ID" value="CAD6935088.1"/>
    <property type="molecule type" value="Genomic_DNA"/>
</dbReference>
<evidence type="ECO:0000259" key="1">
    <source>
        <dbReference type="Pfam" id="PF26138"/>
    </source>
</evidence>
<dbReference type="InterPro" id="IPR045249">
    <property type="entry name" value="HARBI1-like"/>
</dbReference>
<sequence>MLGMSPNTFDALKRNLTEDGGLQGGKDISAREKFAIFLYVSRVAASTRQAAGVFGHTPTTIGLAFKAVLRALMKAKVYRRHVYLPPPSAPVPARITDDPGLNPFFKKVIGAVDGSHVPAHAPAALRKSFWNRKGKTSFNVLA</sequence>
<dbReference type="PANTHER" id="PTHR22930:SF251">
    <property type="entry name" value="DDE TNP4 DOMAIN-CONTAINING PROTEIN"/>
    <property type="match status" value="1"/>
</dbReference>